<gene>
    <name evidence="1" type="ORF">SAMN05444380_11315</name>
</gene>
<protein>
    <submittedName>
        <fullName evidence="1">Uncharacterized protein</fullName>
    </submittedName>
</protein>
<keyword evidence="2" id="KW-1185">Reference proteome</keyword>
<dbReference type="InParanoid" id="A0A1I2BCG4"/>
<reference evidence="1 2" key="1">
    <citation type="submission" date="2016-10" db="EMBL/GenBank/DDBJ databases">
        <authorList>
            <person name="de Groot N.N."/>
        </authorList>
    </citation>
    <scope>NUCLEOTIDE SEQUENCE [LARGE SCALE GENOMIC DNA]</scope>
    <source>
        <strain evidence="1 2">DSM 19012</strain>
    </source>
</reference>
<sequence length="29" mass="3425">MEYTKEQLTELISKHLTKGEGLHNLLELR</sequence>
<dbReference type="EMBL" id="FONA01000013">
    <property type="protein sequence ID" value="SFE53749.1"/>
    <property type="molecule type" value="Genomic_DNA"/>
</dbReference>
<dbReference type="Proteomes" id="UP000181976">
    <property type="component" value="Unassembled WGS sequence"/>
</dbReference>
<evidence type="ECO:0000313" key="2">
    <source>
        <dbReference type="Proteomes" id="UP000181976"/>
    </source>
</evidence>
<evidence type="ECO:0000313" key="1">
    <source>
        <dbReference type="EMBL" id="SFE53749.1"/>
    </source>
</evidence>
<dbReference type="AlphaFoldDB" id="A0A1I2BCG4"/>
<proteinExistence type="predicted"/>
<accession>A0A1I2BCG4</accession>
<organism evidence="1 2">
    <name type="scientific">Thermophagus xiamenensis</name>
    <dbReference type="NCBI Taxonomy" id="385682"/>
    <lineage>
        <taxon>Bacteria</taxon>
        <taxon>Pseudomonadati</taxon>
        <taxon>Bacteroidota</taxon>
        <taxon>Bacteroidia</taxon>
        <taxon>Marinilabiliales</taxon>
        <taxon>Marinilabiliaceae</taxon>
        <taxon>Thermophagus</taxon>
    </lineage>
</organism>
<name>A0A1I2BCG4_9BACT</name>